<dbReference type="InterPro" id="IPR050315">
    <property type="entry name" value="FAD-oxidoreductase_2"/>
</dbReference>
<evidence type="ECO:0000313" key="7">
    <source>
        <dbReference type="EMBL" id="APZ53609.1"/>
    </source>
</evidence>
<dbReference type="EMBL" id="CP015093">
    <property type="protein sequence ID" value="APZ53609.1"/>
    <property type="molecule type" value="Genomic_DNA"/>
</dbReference>
<sequence length="365" mass="38233">MADISIDSIAERYDVAVIGSGAAGLGAAIFAALEGARVLLIERTEYIGGTSALSGGTVWAPGTETGRAANPDDSREKVSAFLDSAVGNFGNRDMREAFLDAAPEAIATLQARTQVQFRPYPRHPDYEWDHPNATLNGRAIEPVPFDTRAMGAARNMIRPPIPEFTVLGGMNIDRVDIGHLLNRYKSPASFLHVARIVTRYMRDRALHGRHTRVVMGGALVARLLASALDLGVDILRSTEVTALTETGGEVTGLRLRAGARTAPYPWTAASSSPPAGSGAPPAAVPPICPTPCPPKAPRPPAIPARCTIWPSASARPMGRGTTRAPSGRPAPPAAAPMAAQRSSRISCSTVRSPAPSASTSRAAAS</sequence>
<dbReference type="InterPro" id="IPR036188">
    <property type="entry name" value="FAD/NAD-bd_sf"/>
</dbReference>
<name>A0A1P8UW41_9RHOB</name>
<evidence type="ECO:0000256" key="1">
    <source>
        <dbReference type="ARBA" id="ARBA00001974"/>
    </source>
</evidence>
<keyword evidence="3" id="KW-0274">FAD</keyword>
<dbReference type="Proteomes" id="UP000187059">
    <property type="component" value="Chromosome"/>
</dbReference>
<evidence type="ECO:0000313" key="8">
    <source>
        <dbReference type="Proteomes" id="UP000187059"/>
    </source>
</evidence>
<dbReference type="PANTHER" id="PTHR43400:SF10">
    <property type="entry name" value="3-OXOSTEROID 1-DEHYDROGENASE"/>
    <property type="match status" value="1"/>
</dbReference>
<accession>A0A1P8UW41</accession>
<evidence type="ECO:0000256" key="5">
    <source>
        <dbReference type="SAM" id="MobiDB-lite"/>
    </source>
</evidence>
<dbReference type="Pfam" id="PF00890">
    <property type="entry name" value="FAD_binding_2"/>
    <property type="match status" value="1"/>
</dbReference>
<gene>
    <name evidence="7" type="ORF">Ga0080574_TMP3275</name>
</gene>
<dbReference type="Gene3D" id="3.50.50.60">
    <property type="entry name" value="FAD/NAD(P)-binding domain"/>
    <property type="match status" value="1"/>
</dbReference>
<reference evidence="7 8" key="1">
    <citation type="submission" date="2016-04" db="EMBL/GenBank/DDBJ databases">
        <title>Deep-sea bacteria in the southern Pacific.</title>
        <authorList>
            <person name="Tang K."/>
        </authorList>
    </citation>
    <scope>NUCLEOTIDE SEQUENCE [LARGE SCALE GENOMIC DNA]</scope>
    <source>
        <strain evidence="7 8">JLT2014</strain>
    </source>
</reference>
<dbReference type="AlphaFoldDB" id="A0A1P8UW41"/>
<feature type="region of interest" description="Disordered" evidence="5">
    <location>
        <begin position="310"/>
        <end position="365"/>
    </location>
</feature>
<proteinExistence type="predicted"/>
<dbReference type="PRINTS" id="PR00411">
    <property type="entry name" value="PNDRDTASEI"/>
</dbReference>
<keyword evidence="2" id="KW-0285">Flavoprotein</keyword>
<dbReference type="GO" id="GO:0016491">
    <property type="term" value="F:oxidoreductase activity"/>
    <property type="evidence" value="ECO:0007669"/>
    <property type="project" value="UniProtKB-KW"/>
</dbReference>
<dbReference type="SUPFAM" id="SSF51905">
    <property type="entry name" value="FAD/NAD(P)-binding domain"/>
    <property type="match status" value="1"/>
</dbReference>
<feature type="compositionally biased region" description="Low complexity" evidence="5">
    <location>
        <begin position="335"/>
        <end position="365"/>
    </location>
</feature>
<keyword evidence="8" id="KW-1185">Reference proteome</keyword>
<evidence type="ECO:0000256" key="3">
    <source>
        <dbReference type="ARBA" id="ARBA00022827"/>
    </source>
</evidence>
<evidence type="ECO:0000256" key="2">
    <source>
        <dbReference type="ARBA" id="ARBA00022630"/>
    </source>
</evidence>
<feature type="domain" description="FAD-dependent oxidoreductase 2 FAD-binding" evidence="6">
    <location>
        <begin position="14"/>
        <end position="256"/>
    </location>
</feature>
<evidence type="ECO:0000259" key="6">
    <source>
        <dbReference type="Pfam" id="PF00890"/>
    </source>
</evidence>
<evidence type="ECO:0000256" key="4">
    <source>
        <dbReference type="ARBA" id="ARBA00023002"/>
    </source>
</evidence>
<protein>
    <submittedName>
        <fullName evidence="7">FAD binding protein</fullName>
    </submittedName>
</protein>
<dbReference type="PANTHER" id="PTHR43400">
    <property type="entry name" value="FUMARATE REDUCTASE"/>
    <property type="match status" value="1"/>
</dbReference>
<organism evidence="7 8">
    <name type="scientific">Salipiger abyssi</name>
    <dbReference type="NCBI Taxonomy" id="1250539"/>
    <lineage>
        <taxon>Bacteria</taxon>
        <taxon>Pseudomonadati</taxon>
        <taxon>Pseudomonadota</taxon>
        <taxon>Alphaproteobacteria</taxon>
        <taxon>Rhodobacterales</taxon>
        <taxon>Roseobacteraceae</taxon>
        <taxon>Salipiger</taxon>
    </lineage>
</organism>
<dbReference type="KEGG" id="paby:Ga0080574_TMP3275"/>
<dbReference type="InterPro" id="IPR003953">
    <property type="entry name" value="FAD-dep_OxRdtase_2_FAD-bd"/>
</dbReference>
<keyword evidence="4" id="KW-0560">Oxidoreductase</keyword>
<comment type="cofactor">
    <cofactor evidence="1">
        <name>FAD</name>
        <dbReference type="ChEBI" id="CHEBI:57692"/>
    </cofactor>
</comment>
<dbReference type="STRING" id="1250539.Ga0080574_TMP3275"/>